<evidence type="ECO:0000313" key="1">
    <source>
        <dbReference type="EMBL" id="TMW13497.1"/>
    </source>
</evidence>
<dbReference type="Gene3D" id="3.30.1540.10">
    <property type="entry name" value="formyl-coa transferase, domain 3"/>
    <property type="match status" value="1"/>
</dbReference>
<dbReference type="GO" id="GO:0016740">
    <property type="term" value="F:transferase activity"/>
    <property type="evidence" value="ECO:0007669"/>
    <property type="project" value="UniProtKB-KW"/>
</dbReference>
<keyword evidence="2" id="KW-1185">Reference proteome</keyword>
<dbReference type="EMBL" id="VCQT01000024">
    <property type="protein sequence ID" value="TMW13497.1"/>
    <property type="molecule type" value="Genomic_DNA"/>
</dbReference>
<comment type="caution">
    <text evidence="1">The sequence shown here is derived from an EMBL/GenBank/DDBJ whole genome shotgun (WGS) entry which is preliminary data.</text>
</comment>
<evidence type="ECO:0000313" key="2">
    <source>
        <dbReference type="Proteomes" id="UP000739180"/>
    </source>
</evidence>
<dbReference type="PANTHER" id="PTHR48228">
    <property type="entry name" value="SUCCINYL-COA--D-CITRAMALATE COA-TRANSFERASE"/>
    <property type="match status" value="1"/>
</dbReference>
<dbReference type="InterPro" id="IPR050509">
    <property type="entry name" value="CoA-transferase_III"/>
</dbReference>
<protein>
    <submittedName>
        <fullName evidence="1">CoA transferase</fullName>
    </submittedName>
</protein>
<name>A0ABY2XNJ8_9GAMM</name>
<accession>A0ABY2XNJ8</accession>
<reference evidence="1 2" key="1">
    <citation type="submission" date="2019-05" db="EMBL/GenBank/DDBJ databases">
        <title>Genome of Alcanivorax gelatiniphagus, an oil degrading marine bacteria.</title>
        <authorList>
            <person name="Kwon K.K."/>
        </authorList>
    </citation>
    <scope>NUCLEOTIDE SEQUENCE [LARGE SCALE GENOMIC DNA]</scope>
    <source>
        <strain evidence="1 2">MEBiC 08158</strain>
    </source>
</reference>
<dbReference type="InterPro" id="IPR003673">
    <property type="entry name" value="CoA-Trfase_fam_III"/>
</dbReference>
<proteinExistence type="predicted"/>
<keyword evidence="1" id="KW-0808">Transferase</keyword>
<dbReference type="Proteomes" id="UP000739180">
    <property type="component" value="Unassembled WGS sequence"/>
</dbReference>
<gene>
    <name evidence="1" type="ORF">FGS76_06760</name>
</gene>
<dbReference type="PANTHER" id="PTHR48228:SF5">
    <property type="entry name" value="ALPHA-METHYLACYL-COA RACEMASE"/>
    <property type="match status" value="1"/>
</dbReference>
<sequence>MSGPLASLKVLDFSTLLPGPFATLMLADMGAEVLRVESPTRPDMVRLLPPSEDGVSAVHGYLNRSKRCLALDLKKPDARELVHELVKDYDIVVEQFRPGVMDKLGVGYETLKAINPGLIYCSITGYGQDGPYRDRAGHDLNYLSIAGITGYNGRRDSGPAPMACQVADVAGGSCHAVMAILAAVVHRQQSGEGQHLDISMTDAAFALHGLTAPPALVGGEDPALEGTTLNGGGFYDCYQTGDGRYLSVAGLEPQFFSQFCQAIGRPDLTAKGLSRDPDTVAEVKEGIAEALASQDYDHWCALFAELDCCVEPVLSFSEAAAHPQLRARRMVVEVPRHDGGQQRQVASPFRFSATPVSYRFSGARLGQHNGEVLRERGLDDAAIQRLRDSGALGGEG</sequence>
<organism evidence="1 2">
    <name type="scientific">Alloalcanivorax gelatiniphagus</name>
    <dbReference type="NCBI Taxonomy" id="1194167"/>
    <lineage>
        <taxon>Bacteria</taxon>
        <taxon>Pseudomonadati</taxon>
        <taxon>Pseudomonadota</taxon>
        <taxon>Gammaproteobacteria</taxon>
        <taxon>Oceanospirillales</taxon>
        <taxon>Alcanivoracaceae</taxon>
        <taxon>Alloalcanivorax</taxon>
    </lineage>
</organism>
<dbReference type="SUPFAM" id="SSF89796">
    <property type="entry name" value="CoA-transferase family III (CaiB/BaiF)"/>
    <property type="match status" value="1"/>
</dbReference>
<dbReference type="InterPro" id="IPR023606">
    <property type="entry name" value="CoA-Trfase_III_dom_1_sf"/>
</dbReference>
<dbReference type="InterPro" id="IPR044855">
    <property type="entry name" value="CoA-Trfase_III_dom3_sf"/>
</dbReference>
<dbReference type="Gene3D" id="3.40.50.10540">
    <property type="entry name" value="Crotonobetainyl-coa:carnitine coa-transferase, domain 1"/>
    <property type="match status" value="2"/>
</dbReference>
<dbReference type="RefSeq" id="WP_138771860.1">
    <property type="nucleotide sequence ID" value="NZ_JBHSSX010000058.1"/>
</dbReference>
<dbReference type="Pfam" id="PF02515">
    <property type="entry name" value="CoA_transf_3"/>
    <property type="match status" value="1"/>
</dbReference>